<dbReference type="OrthoDB" id="429813at2759"/>
<dbReference type="InterPro" id="IPR013120">
    <property type="entry name" value="FAR_NAD-bd"/>
</dbReference>
<dbReference type="InterPro" id="IPR009081">
    <property type="entry name" value="PP-bd_ACP"/>
</dbReference>
<evidence type="ECO:0000313" key="8">
    <source>
        <dbReference type="Proteomes" id="UP000582016"/>
    </source>
</evidence>
<protein>
    <submittedName>
        <fullName evidence="7">Nonribosomal peptide synthetase</fullName>
    </submittedName>
</protein>
<comment type="caution">
    <text evidence="7">The sequence shown here is derived from an EMBL/GenBank/DDBJ whole genome shotgun (WGS) entry which is preliminary data.</text>
</comment>
<dbReference type="Gene3D" id="3.40.50.720">
    <property type="entry name" value="NAD(P)-binding Rossmann-like Domain"/>
    <property type="match status" value="1"/>
</dbReference>
<dbReference type="PROSITE" id="PS00455">
    <property type="entry name" value="AMP_BINDING"/>
    <property type="match status" value="1"/>
</dbReference>
<dbReference type="PROSITE" id="PS50075">
    <property type="entry name" value="CARRIER"/>
    <property type="match status" value="1"/>
</dbReference>
<dbReference type="InterPro" id="IPR006162">
    <property type="entry name" value="Ppantetheine_attach_site"/>
</dbReference>
<dbReference type="PANTHER" id="PTHR43439:SF2">
    <property type="entry name" value="ENZYME, PUTATIVE (JCVI)-RELATED"/>
    <property type="match status" value="1"/>
</dbReference>
<evidence type="ECO:0000256" key="3">
    <source>
        <dbReference type="ARBA" id="ARBA00022553"/>
    </source>
</evidence>
<keyword evidence="8" id="KW-1185">Reference proteome</keyword>
<dbReference type="InterPro" id="IPR036736">
    <property type="entry name" value="ACP-like_sf"/>
</dbReference>
<dbReference type="SUPFAM" id="SSF47336">
    <property type="entry name" value="ACP-like"/>
    <property type="match status" value="1"/>
</dbReference>
<dbReference type="Pfam" id="PF07993">
    <property type="entry name" value="NAD_binding_4"/>
    <property type="match status" value="1"/>
</dbReference>
<dbReference type="InterPro" id="IPR020845">
    <property type="entry name" value="AMP-binding_CS"/>
</dbReference>
<dbReference type="Gene3D" id="1.10.1200.10">
    <property type="entry name" value="ACP-like"/>
    <property type="match status" value="1"/>
</dbReference>
<dbReference type="Gene3D" id="3.40.50.12780">
    <property type="entry name" value="N-terminal domain of ligase-like"/>
    <property type="match status" value="1"/>
</dbReference>
<dbReference type="InterPro" id="IPR042099">
    <property type="entry name" value="ANL_N_sf"/>
</dbReference>
<feature type="compositionally biased region" description="Basic and acidic residues" evidence="5">
    <location>
        <begin position="1"/>
        <end position="11"/>
    </location>
</feature>
<dbReference type="InterPro" id="IPR036291">
    <property type="entry name" value="NAD(P)-bd_dom_sf"/>
</dbReference>
<evidence type="ECO:0000256" key="1">
    <source>
        <dbReference type="ARBA" id="ARBA00004685"/>
    </source>
</evidence>
<dbReference type="InterPro" id="IPR051414">
    <property type="entry name" value="Adenylate-forming_Reductase"/>
</dbReference>
<dbReference type="PANTHER" id="PTHR43439">
    <property type="entry name" value="PHENYLACETATE-COENZYME A LIGASE"/>
    <property type="match status" value="1"/>
</dbReference>
<gene>
    <name evidence="7" type="ORF">FPHYL_791</name>
</gene>
<feature type="region of interest" description="Disordered" evidence="5">
    <location>
        <begin position="1"/>
        <end position="21"/>
    </location>
</feature>
<dbReference type="PROSITE" id="PS00012">
    <property type="entry name" value="PHOSPHOPANTETHEINE"/>
    <property type="match status" value="1"/>
</dbReference>
<dbReference type="Pfam" id="PF23562">
    <property type="entry name" value="AMP-binding_C_3"/>
    <property type="match status" value="1"/>
</dbReference>
<evidence type="ECO:0000256" key="4">
    <source>
        <dbReference type="ARBA" id="ARBA00022857"/>
    </source>
</evidence>
<evidence type="ECO:0000313" key="7">
    <source>
        <dbReference type="EMBL" id="KAF5570956.1"/>
    </source>
</evidence>
<dbReference type="EMBL" id="JAAOAQ010000023">
    <property type="protein sequence ID" value="KAF5570956.1"/>
    <property type="molecule type" value="Genomic_DNA"/>
</dbReference>
<dbReference type="SUPFAM" id="SSF56801">
    <property type="entry name" value="Acetyl-CoA synthetase-like"/>
    <property type="match status" value="1"/>
</dbReference>
<proteinExistence type="predicted"/>
<organism evidence="7 8">
    <name type="scientific">Fusarium phyllophilum</name>
    <dbReference type="NCBI Taxonomy" id="47803"/>
    <lineage>
        <taxon>Eukaryota</taxon>
        <taxon>Fungi</taxon>
        <taxon>Dikarya</taxon>
        <taxon>Ascomycota</taxon>
        <taxon>Pezizomycotina</taxon>
        <taxon>Sordariomycetes</taxon>
        <taxon>Hypocreomycetidae</taxon>
        <taxon>Hypocreales</taxon>
        <taxon>Nectriaceae</taxon>
        <taxon>Fusarium</taxon>
        <taxon>Fusarium fujikuroi species complex</taxon>
    </lineage>
</organism>
<evidence type="ECO:0000256" key="2">
    <source>
        <dbReference type="ARBA" id="ARBA00022450"/>
    </source>
</evidence>
<reference evidence="7 8" key="1">
    <citation type="submission" date="2020-05" db="EMBL/GenBank/DDBJ databases">
        <title>Identification and distribution of gene clusters putatively required for synthesis of sphingolipid metabolism inhibitors in phylogenetically diverse species of the filamentous fungus Fusarium.</title>
        <authorList>
            <person name="Kim H.-S."/>
            <person name="Busman M."/>
            <person name="Brown D.W."/>
            <person name="Divon H."/>
            <person name="Uhlig S."/>
            <person name="Proctor R.H."/>
        </authorList>
    </citation>
    <scope>NUCLEOTIDE SEQUENCE [LARGE SCALE GENOMIC DNA]</scope>
    <source>
        <strain evidence="7 8">NRRL 13617</strain>
    </source>
</reference>
<keyword evidence="4" id="KW-0521">NADP</keyword>
<feature type="domain" description="Carrier" evidence="6">
    <location>
        <begin position="473"/>
        <end position="554"/>
    </location>
</feature>
<name>A0A8H5KEC7_9HYPO</name>
<keyword evidence="2" id="KW-0596">Phosphopantetheine</keyword>
<sequence>MAMRADIEHYDAPVSGGASNQADNAIEKGHINNESNVIHHVLIDLIHDIARNDPDRVFTYTPSSSGPQDGWKSVTHLHLANTVDYLAHDISKTVAKSSDDEVPTVACIGPNDFRYTVILLACVKAGCKALFISPRNTPAVQLSLFEATDCRYLYTTESFKSARWDPLVVLHTSGSTGVPKPVFLKQGILGADGAMLPPSVIDELAATDEGTEALAKLKLVITGGGSLSTEAGNILTDRGVVLRNVISSTELFPLTPYSPQDPKLWRYFIFNAEFMGIDWQRHDSNEYELVVRRKASDPGNQGCFYNFPELSEWRTNDIFEPHPTLKDHWLYKGRADDIIVFSNGEKLNPLTIEGIVSDHPLVKSALVVGQGMFQAALIIEPIAEAQPKDEAETKALLDKIWPAIEKTNSKTVAHGRIAANLVAFADPALPFARADKGTVQRGKTVNLYTDFISALYEKAEMLGDGPSITLDFSNDDALTGSIISLFLSKLGVEKLEPDTDFFSVGVDSLQVMTASNLLRGALHRAGIDTSTITPRVIYRNPTAKVLAEYIQSLRSGASDDDEETQEVNQIKAQVTIIVTGTTGSLGAYMLGQLCRLDNVKNIIALNRSEDGGVSRQPSINEFRGLTTDFSKFEFLHADLSLPDLGLGQSKYDSLLTDVDRLIHNAWPVNFKFTMSSFKSHVRGVRHLVDFSSAASKNVPIIFISSIGTVDRWSSPDTVPEEALHDLTLPSMAYGRSKLAADLILDAAADKSGVPTVSVRVGQIAGSRGEKGLWNRQEMIPSMLESSVYLGVLPDHLGGQQEIAWTPIEDIAGLILDVAGITVQKSISETSGYFHGVNPATTSWSDIAPAVNDFYGDRMKLISVGEWVEKLEASSKEENVDFDKNPGVKLLDTYRGLFAVARRFSRLSMGWKGPRAIVRR</sequence>
<comment type="pathway">
    <text evidence="1">Mycotoxin biosynthesis.</text>
</comment>
<evidence type="ECO:0000259" key="6">
    <source>
        <dbReference type="PROSITE" id="PS50075"/>
    </source>
</evidence>
<accession>A0A8H5KEC7</accession>
<dbReference type="Pfam" id="PF00550">
    <property type="entry name" value="PP-binding"/>
    <property type="match status" value="1"/>
</dbReference>
<dbReference type="AlphaFoldDB" id="A0A8H5KEC7"/>
<dbReference type="Proteomes" id="UP000582016">
    <property type="component" value="Unassembled WGS sequence"/>
</dbReference>
<dbReference type="SUPFAM" id="SSF51735">
    <property type="entry name" value="NAD(P)-binding Rossmann-fold domains"/>
    <property type="match status" value="1"/>
</dbReference>
<keyword evidence="3" id="KW-0597">Phosphoprotein</keyword>
<evidence type="ECO:0000256" key="5">
    <source>
        <dbReference type="SAM" id="MobiDB-lite"/>
    </source>
</evidence>